<evidence type="ECO:0000259" key="4">
    <source>
        <dbReference type="PROSITE" id="PS50977"/>
    </source>
</evidence>
<dbReference type="SUPFAM" id="SSF48498">
    <property type="entry name" value="Tetracyclin repressor-like, C-terminal domain"/>
    <property type="match status" value="1"/>
</dbReference>
<organism evidence="5 6">
    <name type="scientific">Actinacidiphila bryophytorum</name>
    <dbReference type="NCBI Taxonomy" id="1436133"/>
    <lineage>
        <taxon>Bacteria</taxon>
        <taxon>Bacillati</taxon>
        <taxon>Actinomycetota</taxon>
        <taxon>Actinomycetes</taxon>
        <taxon>Kitasatosporales</taxon>
        <taxon>Streptomycetaceae</taxon>
        <taxon>Actinacidiphila</taxon>
    </lineage>
</organism>
<dbReference type="InterPro" id="IPR036271">
    <property type="entry name" value="Tet_transcr_reg_TetR-rel_C_sf"/>
</dbReference>
<dbReference type="SUPFAM" id="SSF46689">
    <property type="entry name" value="Homeodomain-like"/>
    <property type="match status" value="1"/>
</dbReference>
<evidence type="ECO:0000256" key="3">
    <source>
        <dbReference type="SAM" id="MobiDB-lite"/>
    </source>
</evidence>
<dbReference type="Gene3D" id="1.10.10.60">
    <property type="entry name" value="Homeodomain-like"/>
    <property type="match status" value="1"/>
</dbReference>
<dbReference type="Proteomes" id="UP001153328">
    <property type="component" value="Unassembled WGS sequence"/>
</dbReference>
<evidence type="ECO:0000313" key="6">
    <source>
        <dbReference type="Proteomes" id="UP001153328"/>
    </source>
</evidence>
<reference evidence="5" key="1">
    <citation type="submission" date="2021-06" db="EMBL/GenBank/DDBJ databases">
        <authorList>
            <person name="Arsene-Ploetze F."/>
        </authorList>
    </citation>
    <scope>NUCLEOTIDE SEQUENCE</scope>
    <source>
        <strain evidence="5">SBRY1</strain>
    </source>
</reference>
<feature type="region of interest" description="Disordered" evidence="3">
    <location>
        <begin position="1"/>
        <end position="40"/>
    </location>
</feature>
<evidence type="ECO:0000256" key="1">
    <source>
        <dbReference type="ARBA" id="ARBA00023125"/>
    </source>
</evidence>
<dbReference type="InterPro" id="IPR041678">
    <property type="entry name" value="TetR_C_16"/>
</dbReference>
<dbReference type="PANTHER" id="PTHR30055:SF235">
    <property type="entry name" value="TRANSCRIPTIONAL REGULATORY PROTEIN"/>
    <property type="match status" value="1"/>
</dbReference>
<dbReference type="InterPro" id="IPR009057">
    <property type="entry name" value="Homeodomain-like_sf"/>
</dbReference>
<sequence>MSGTPSGTRKGAGASSGTPSDPPRRRGRPAGKRAGAAAGTRERILAAAREEFSAHGYDKTSVRSIGKAADVDAALVHHYFGTKDQVFAAAIELSFGPALELPGAMAAGGPDGMGERVARFMLGVWENGATRGPLLAIVRSAVTNERAAAVFRGLVGRRVLARVAGELRVPDPEFRVQLAAAQLVGIIMLRYVVKVEPIASASPEDLVAVVAPTLQRYLTDPDVRPGAAQQQRD</sequence>
<dbReference type="RefSeq" id="WP_205046768.1">
    <property type="nucleotide sequence ID" value="NZ_CAJVAX010000003.1"/>
</dbReference>
<dbReference type="PROSITE" id="PS50977">
    <property type="entry name" value="HTH_TETR_2"/>
    <property type="match status" value="1"/>
</dbReference>
<dbReference type="Pfam" id="PF00440">
    <property type="entry name" value="TetR_N"/>
    <property type="match status" value="1"/>
</dbReference>
<keyword evidence="1 2" id="KW-0238">DNA-binding</keyword>
<dbReference type="PRINTS" id="PR00455">
    <property type="entry name" value="HTHTETR"/>
</dbReference>
<feature type="domain" description="HTH tetR-type" evidence="4">
    <location>
        <begin position="38"/>
        <end position="98"/>
    </location>
</feature>
<feature type="DNA-binding region" description="H-T-H motif" evidence="2">
    <location>
        <begin position="61"/>
        <end position="80"/>
    </location>
</feature>
<dbReference type="AlphaFoldDB" id="A0A9W4GYL2"/>
<name>A0A9W4GYL2_9ACTN</name>
<evidence type="ECO:0000313" key="5">
    <source>
        <dbReference type="EMBL" id="CAG7614941.1"/>
    </source>
</evidence>
<proteinExistence type="predicted"/>
<dbReference type="InterPro" id="IPR050109">
    <property type="entry name" value="HTH-type_TetR-like_transc_reg"/>
</dbReference>
<protein>
    <submittedName>
        <fullName evidence="5">Transcriptional regulator, TetR family</fullName>
    </submittedName>
</protein>
<dbReference type="GO" id="GO:0003700">
    <property type="term" value="F:DNA-binding transcription factor activity"/>
    <property type="evidence" value="ECO:0007669"/>
    <property type="project" value="TreeGrafter"/>
</dbReference>
<comment type="caution">
    <text evidence="5">The sequence shown here is derived from an EMBL/GenBank/DDBJ whole genome shotgun (WGS) entry which is preliminary data.</text>
</comment>
<dbReference type="PANTHER" id="PTHR30055">
    <property type="entry name" value="HTH-TYPE TRANSCRIPTIONAL REGULATOR RUTR"/>
    <property type="match status" value="1"/>
</dbReference>
<evidence type="ECO:0000256" key="2">
    <source>
        <dbReference type="PROSITE-ProRule" id="PRU00335"/>
    </source>
</evidence>
<accession>A0A9W4GYL2</accession>
<dbReference type="Gene3D" id="1.10.357.10">
    <property type="entry name" value="Tetracycline Repressor, domain 2"/>
    <property type="match status" value="1"/>
</dbReference>
<dbReference type="GO" id="GO:0000976">
    <property type="term" value="F:transcription cis-regulatory region binding"/>
    <property type="evidence" value="ECO:0007669"/>
    <property type="project" value="TreeGrafter"/>
</dbReference>
<dbReference type="Pfam" id="PF17920">
    <property type="entry name" value="TetR_C_16"/>
    <property type="match status" value="1"/>
</dbReference>
<gene>
    <name evidence="5" type="ORF">SBRY_110017</name>
</gene>
<dbReference type="EMBL" id="CAJVAX010000003">
    <property type="protein sequence ID" value="CAG7614941.1"/>
    <property type="molecule type" value="Genomic_DNA"/>
</dbReference>
<keyword evidence="6" id="KW-1185">Reference proteome</keyword>
<dbReference type="InterPro" id="IPR001647">
    <property type="entry name" value="HTH_TetR"/>
</dbReference>